<dbReference type="AlphaFoldDB" id="A0A450THW8"/>
<organism evidence="1">
    <name type="scientific">Candidatus Kentrum sp. FW</name>
    <dbReference type="NCBI Taxonomy" id="2126338"/>
    <lineage>
        <taxon>Bacteria</taxon>
        <taxon>Pseudomonadati</taxon>
        <taxon>Pseudomonadota</taxon>
        <taxon>Gammaproteobacteria</taxon>
        <taxon>Candidatus Kentrum</taxon>
    </lineage>
</organism>
<proteinExistence type="predicted"/>
<dbReference type="EMBL" id="CAADFD010000121">
    <property type="protein sequence ID" value="VFJ66790.1"/>
    <property type="molecule type" value="Genomic_DNA"/>
</dbReference>
<accession>A0A450THW8</accession>
<name>A0A450THW8_9GAMM</name>
<sequence>MSNELQGVTVKLSSGDEAVVSVLIDSDQEELVATNIFHIHDAMGSMKTLLGDIKDEIKKLGIKGGTLECSLGFTVKEGKLVSVLASGSLTGAIKVTLQL</sequence>
<gene>
    <name evidence="1" type="ORF">BECKFW1821B_GA0114236_112111</name>
</gene>
<protein>
    <submittedName>
        <fullName evidence="1">Uncharacterized protein</fullName>
    </submittedName>
</protein>
<reference evidence="1" key="1">
    <citation type="submission" date="2019-02" db="EMBL/GenBank/DDBJ databases">
        <authorList>
            <person name="Gruber-Vodicka R. H."/>
            <person name="Seah K. B. B."/>
        </authorList>
    </citation>
    <scope>NUCLEOTIDE SEQUENCE</scope>
    <source>
        <strain evidence="1">BECK_BZ106</strain>
    </source>
</reference>
<evidence type="ECO:0000313" key="1">
    <source>
        <dbReference type="EMBL" id="VFJ66790.1"/>
    </source>
</evidence>